<evidence type="ECO:0000313" key="5">
    <source>
        <dbReference type="Proteomes" id="UP000677803"/>
    </source>
</evidence>
<protein>
    <submittedName>
        <fullName evidence="1">(Atlantic silverside) hypothetical protein</fullName>
    </submittedName>
</protein>
<evidence type="ECO:0000313" key="2">
    <source>
        <dbReference type="EMBL" id="CAG5879892.1"/>
    </source>
</evidence>
<evidence type="ECO:0000313" key="1">
    <source>
        <dbReference type="EMBL" id="CAG5879853.1"/>
    </source>
</evidence>
<comment type="caution">
    <text evidence="1">The sequence shown here is derived from an EMBL/GenBank/DDBJ whole genome shotgun (WGS) entry which is preliminary data.</text>
</comment>
<evidence type="ECO:0000313" key="4">
    <source>
        <dbReference type="EMBL" id="CAG5880148.1"/>
    </source>
</evidence>
<proteinExistence type="predicted"/>
<organism evidence="1 5">
    <name type="scientific">Menidia menidia</name>
    <name type="common">Atlantic silverside</name>
    <dbReference type="NCBI Taxonomy" id="238744"/>
    <lineage>
        <taxon>Eukaryota</taxon>
        <taxon>Metazoa</taxon>
        <taxon>Chordata</taxon>
        <taxon>Craniata</taxon>
        <taxon>Vertebrata</taxon>
        <taxon>Euteleostomi</taxon>
        <taxon>Actinopterygii</taxon>
        <taxon>Neopterygii</taxon>
        <taxon>Teleostei</taxon>
        <taxon>Neoteleostei</taxon>
        <taxon>Acanthomorphata</taxon>
        <taxon>Ovalentaria</taxon>
        <taxon>Atherinomorphae</taxon>
        <taxon>Atheriniformes</taxon>
        <taxon>Atherinopsidae</taxon>
        <taxon>Menidiinae</taxon>
        <taxon>Menidia</taxon>
    </lineage>
</organism>
<name>A0A8S4AQD4_9TELE</name>
<reference evidence="1" key="1">
    <citation type="submission" date="2021-05" db="EMBL/GenBank/DDBJ databases">
        <authorList>
            <person name="Tigano A."/>
        </authorList>
    </citation>
    <scope>NUCLEOTIDE SEQUENCE</scope>
</reference>
<evidence type="ECO:0000313" key="3">
    <source>
        <dbReference type="EMBL" id="CAG5880110.1"/>
    </source>
</evidence>
<sequence length="93" mass="10724">MIFFHIHSFYTSKSQNSCSSFTPRIKMAGCKLNADKYKSNKDHTLCAPKDTDNNLLIQVDYDAYDAQVFRLPGPSRIQRSTNFRYQTASTTLY</sequence>
<dbReference type="OrthoDB" id="39497at2759"/>
<keyword evidence="5" id="KW-1185">Reference proteome</keyword>
<dbReference type="AlphaFoldDB" id="A0A8S4AQD4"/>
<gene>
    <name evidence="1" type="ORF">MMEN_LOCUS5588</name>
    <name evidence="2" type="ORF">MMEN_LOCUS5591</name>
    <name evidence="3" type="ORF">MMEN_LOCUS5603</name>
    <name evidence="4" type="ORF">MMEN_LOCUS5606</name>
</gene>
<dbReference type="Proteomes" id="UP000677803">
    <property type="component" value="Unassembled WGS sequence"/>
</dbReference>
<dbReference type="EMBL" id="CAJRST010004525">
    <property type="protein sequence ID" value="CAG5879853.1"/>
    <property type="molecule type" value="Genomic_DNA"/>
</dbReference>
<accession>A0A8S4AQD4</accession>
<dbReference type="EMBL" id="CAJRST010004592">
    <property type="protein sequence ID" value="CAG5880148.1"/>
    <property type="molecule type" value="Genomic_DNA"/>
</dbReference>
<dbReference type="EMBL" id="CAJRST010004581">
    <property type="protein sequence ID" value="CAG5880110.1"/>
    <property type="molecule type" value="Genomic_DNA"/>
</dbReference>
<dbReference type="EMBL" id="CAJRST010004536">
    <property type="protein sequence ID" value="CAG5879892.1"/>
    <property type="molecule type" value="Genomic_DNA"/>
</dbReference>